<feature type="region of interest" description="Disordered" evidence="2">
    <location>
        <begin position="527"/>
        <end position="619"/>
    </location>
</feature>
<proteinExistence type="predicted"/>
<dbReference type="EMBL" id="GG745384">
    <property type="protein sequence ID" value="KNE72797.1"/>
    <property type="molecule type" value="Genomic_DNA"/>
</dbReference>
<evidence type="ECO:0000256" key="2">
    <source>
        <dbReference type="SAM" id="MobiDB-lite"/>
    </source>
</evidence>
<evidence type="ECO:0000256" key="1">
    <source>
        <dbReference type="SAM" id="Coils"/>
    </source>
</evidence>
<reference evidence="5 6" key="1">
    <citation type="submission" date="2009-11" db="EMBL/GenBank/DDBJ databases">
        <title>Annotation of Allomyces macrogynus ATCC 38327.</title>
        <authorList>
            <consortium name="The Broad Institute Genome Sequencing Platform"/>
            <person name="Russ C."/>
            <person name="Cuomo C."/>
            <person name="Burger G."/>
            <person name="Gray M.W."/>
            <person name="Holland P.W.H."/>
            <person name="King N."/>
            <person name="Lang F.B.F."/>
            <person name="Roger A.J."/>
            <person name="Ruiz-Trillo I."/>
            <person name="Young S.K."/>
            <person name="Zeng Q."/>
            <person name="Gargeya S."/>
            <person name="Fitzgerald M."/>
            <person name="Haas B."/>
            <person name="Abouelleil A."/>
            <person name="Alvarado L."/>
            <person name="Arachchi H.M."/>
            <person name="Berlin A."/>
            <person name="Chapman S.B."/>
            <person name="Gearin G."/>
            <person name="Goldberg J."/>
            <person name="Griggs A."/>
            <person name="Gujja S."/>
            <person name="Hansen M."/>
            <person name="Heiman D."/>
            <person name="Howarth C."/>
            <person name="Larimer J."/>
            <person name="Lui A."/>
            <person name="MacDonald P.J.P."/>
            <person name="McCowen C."/>
            <person name="Montmayeur A."/>
            <person name="Murphy C."/>
            <person name="Neiman D."/>
            <person name="Pearson M."/>
            <person name="Priest M."/>
            <person name="Roberts A."/>
            <person name="Saif S."/>
            <person name="Shea T."/>
            <person name="Sisk P."/>
            <person name="Stolte C."/>
            <person name="Sykes S."/>
            <person name="Wortman J."/>
            <person name="Nusbaum C."/>
            <person name="Birren B."/>
        </authorList>
    </citation>
    <scope>NUCLEOTIDE SEQUENCE [LARGE SCALE GENOMIC DNA]</scope>
    <source>
        <strain evidence="5 6">ATCC 38327</strain>
    </source>
</reference>
<feature type="domain" description="GBD/FH3" evidence="3">
    <location>
        <begin position="64"/>
        <end position="422"/>
    </location>
</feature>
<dbReference type="Pfam" id="PF02181">
    <property type="entry name" value="FH2"/>
    <property type="match status" value="1"/>
</dbReference>
<evidence type="ECO:0000259" key="4">
    <source>
        <dbReference type="PROSITE" id="PS51444"/>
    </source>
</evidence>
<dbReference type="GO" id="GO:0003779">
    <property type="term" value="F:actin binding"/>
    <property type="evidence" value="ECO:0007669"/>
    <property type="project" value="InterPro"/>
</dbReference>
<dbReference type="Gene3D" id="1.20.58.2220">
    <property type="entry name" value="Formin, FH2 domain"/>
    <property type="match status" value="1"/>
</dbReference>
<evidence type="ECO:0000313" key="5">
    <source>
        <dbReference type="EMBL" id="KNE72797.1"/>
    </source>
</evidence>
<dbReference type="GO" id="GO:0030036">
    <property type="term" value="P:actin cytoskeleton organization"/>
    <property type="evidence" value="ECO:0007669"/>
    <property type="project" value="InterPro"/>
</dbReference>
<dbReference type="PANTHER" id="PTHR45725:SF1">
    <property type="entry name" value="DISHEVELLED ASSOCIATED ACTIVATOR OF MORPHOGENESIS, ISOFORM D"/>
    <property type="match status" value="1"/>
</dbReference>
<feature type="region of interest" description="Disordered" evidence="2">
    <location>
        <begin position="1016"/>
        <end position="1049"/>
    </location>
</feature>
<gene>
    <name evidence="5" type="ORF">AMAG_20576</name>
</gene>
<reference evidence="6" key="2">
    <citation type="submission" date="2009-11" db="EMBL/GenBank/DDBJ databases">
        <title>The Genome Sequence of Allomyces macrogynus strain ATCC 38327.</title>
        <authorList>
            <consortium name="The Broad Institute Genome Sequencing Platform"/>
            <person name="Russ C."/>
            <person name="Cuomo C."/>
            <person name="Shea T."/>
            <person name="Young S.K."/>
            <person name="Zeng Q."/>
            <person name="Koehrsen M."/>
            <person name="Haas B."/>
            <person name="Borodovsky M."/>
            <person name="Guigo R."/>
            <person name="Alvarado L."/>
            <person name="Berlin A."/>
            <person name="Borenstein D."/>
            <person name="Chen Z."/>
            <person name="Engels R."/>
            <person name="Freedman E."/>
            <person name="Gellesch M."/>
            <person name="Goldberg J."/>
            <person name="Griggs A."/>
            <person name="Gujja S."/>
            <person name="Heiman D."/>
            <person name="Hepburn T."/>
            <person name="Howarth C."/>
            <person name="Jen D."/>
            <person name="Larson L."/>
            <person name="Lewis B."/>
            <person name="Mehta T."/>
            <person name="Park D."/>
            <person name="Pearson M."/>
            <person name="Roberts A."/>
            <person name="Saif S."/>
            <person name="Shenoy N."/>
            <person name="Sisk P."/>
            <person name="Stolte C."/>
            <person name="Sykes S."/>
            <person name="Walk T."/>
            <person name="White J."/>
            <person name="Yandava C."/>
            <person name="Burger G."/>
            <person name="Gray M.W."/>
            <person name="Holland P.W.H."/>
            <person name="King N."/>
            <person name="Lang F.B.F."/>
            <person name="Roger A.J."/>
            <person name="Ruiz-Trillo I."/>
            <person name="Lander E."/>
            <person name="Nusbaum C."/>
        </authorList>
    </citation>
    <scope>NUCLEOTIDE SEQUENCE [LARGE SCALE GENOMIC DNA]</scope>
    <source>
        <strain evidence="6">ATCC 38327</strain>
    </source>
</reference>
<feature type="compositionally biased region" description="Basic and acidic residues" evidence="2">
    <location>
        <begin position="13"/>
        <end position="22"/>
    </location>
</feature>
<dbReference type="Pfam" id="PF06367">
    <property type="entry name" value="Drf_FH3"/>
    <property type="match status" value="1"/>
</dbReference>
<dbReference type="InterPro" id="IPR042201">
    <property type="entry name" value="FH2_Formin_sf"/>
</dbReference>
<dbReference type="SMART" id="SM00498">
    <property type="entry name" value="FH2"/>
    <property type="match status" value="1"/>
</dbReference>
<evidence type="ECO:0008006" key="7">
    <source>
        <dbReference type="Google" id="ProtNLM"/>
    </source>
</evidence>
<dbReference type="InterPro" id="IPR011989">
    <property type="entry name" value="ARM-like"/>
</dbReference>
<protein>
    <recommendedName>
        <fullName evidence="7">FH2 domain-containing protein</fullName>
    </recommendedName>
</protein>
<organism evidence="5 6">
    <name type="scientific">Allomyces macrogynus (strain ATCC 38327)</name>
    <name type="common">Allomyces javanicus var. macrogynus</name>
    <dbReference type="NCBI Taxonomy" id="578462"/>
    <lineage>
        <taxon>Eukaryota</taxon>
        <taxon>Fungi</taxon>
        <taxon>Fungi incertae sedis</taxon>
        <taxon>Blastocladiomycota</taxon>
        <taxon>Blastocladiomycetes</taxon>
        <taxon>Blastocladiales</taxon>
        <taxon>Blastocladiaceae</taxon>
        <taxon>Allomyces</taxon>
    </lineage>
</organism>
<dbReference type="Pfam" id="PF06371">
    <property type="entry name" value="Drf_GBD"/>
    <property type="match status" value="1"/>
</dbReference>
<evidence type="ECO:0000259" key="3">
    <source>
        <dbReference type="PROSITE" id="PS51232"/>
    </source>
</evidence>
<dbReference type="VEuPathDB" id="FungiDB:AMAG_20576"/>
<name>A0A0L0TDJ3_ALLM3</name>
<feature type="compositionally biased region" description="Polar residues" evidence="2">
    <location>
        <begin position="30"/>
        <end position="42"/>
    </location>
</feature>
<feature type="compositionally biased region" description="Low complexity" evidence="2">
    <location>
        <begin position="1"/>
        <end position="12"/>
    </location>
</feature>
<sequence length="1141" mass="122177">MGNNESRVAAAAEARRRSESPRKSKRVATVSISGPVLTSNGGADSVSAGALAMGNESPASTPSLALPSKQDLEAGLELVMEDLGMSEDQKHLMRLMPDERKWTLIQSHLRDKQGEIQIPELEQLQSNPSEEVVKNLLVMLRSRPISWITSFTNAGGLRHLISMLEELEVNRHHEIMEELLIRCIRAIMNNKPGLAAVLESVDNLLVISLALRSANLRVKALVLEIFAALCFIPGGHRAVLEAMGQLKDALGHRYRFTVVVACLLMEPTATQVALVVNDLQVATMAFINAMICGGQGAHQLEARAHIRYELYSSGITEALERLSFSDRSHLDRHIEIFESTADHDEGELLARLESTTDLDKNSPSSVFSALQQSVVHSQVHRNLLSLLNHLVLLPAQPDRNRLYWMFIDALVQQIVLQQTCANPDPLAVVVPSLDVAEVMARLEAMKPDSDETIKRVETMQAELVALKEQLAKEAERAEANRIKAEKAEADRVKDAEKAAAELAAVRASMSGSKDPIVKLLSLPAQMGSGSRIIGGGGAPPPPPPPPPPPVMGGGAAPPPPPPPPPVMDGGAPPPPPPPPPPIMGGGAIPPPPLPPPPIMGGGAAPPPPPPPPPVMAPAAKKTNLSSKPLRGLNWSKLPPPAAAATVFKGMNETEIHATMDTKAFEDLFAAAAAGGKKAAADTTESNGNLAATPTKVQLISVVDAKRAQNCNILLKKIKLEIDEIKRAVVQGDTAALPADVVLEMLKYVPAEDEVAALNAATDDPAKLATADRFLFEASRIEKYQERLGAMVFRSAASEVLGDFKSAVTTLRDASVQVVESKAFKEVLKIVLALGNYMNAGARGGAFGFKVEALLKLGDVKSNQNVNGRKHTLIHFLVELIDAKFPAAQPFADELSAVDAASKLSLPIVRAAQGSLRVELRRVKTLVDTLKKPEDKEFVESMAAFYDKAAAEFDSYEQIAKDADAKFETAATAFAEDPKVVTAEDFFGTFAKFVAMYRAAAAENIAWVQKQAEIEKKEADRKRKEEEAAAKKRSKSPEVHAPESADPTSPELDALIDHVKSGRAFQVKGPATPGGKQRGSGNGGTMSLEASARSTAGGALQVPMASGEGGDRRSIVNRVRGKSQGRMTDLDEAILKQLNARA</sequence>
<dbReference type="InterPro" id="IPR010472">
    <property type="entry name" value="FH3_dom"/>
</dbReference>
<dbReference type="STRING" id="578462.A0A0L0TDJ3"/>
<accession>A0A0L0TDJ3</accession>
<dbReference type="InterPro" id="IPR051425">
    <property type="entry name" value="Formin_Homology"/>
</dbReference>
<evidence type="ECO:0000313" key="6">
    <source>
        <dbReference type="Proteomes" id="UP000054350"/>
    </source>
</evidence>
<feature type="domain" description="FH2" evidence="4">
    <location>
        <begin position="619"/>
        <end position="1022"/>
    </location>
</feature>
<dbReference type="eggNOG" id="KOG1922">
    <property type="taxonomic scope" value="Eukaryota"/>
</dbReference>
<feature type="region of interest" description="Disordered" evidence="2">
    <location>
        <begin position="1"/>
        <end position="42"/>
    </location>
</feature>
<dbReference type="PROSITE" id="PS51444">
    <property type="entry name" value="FH2"/>
    <property type="match status" value="1"/>
</dbReference>
<feature type="compositionally biased region" description="Pro residues" evidence="2">
    <location>
        <begin position="538"/>
        <end position="615"/>
    </location>
</feature>
<dbReference type="OrthoDB" id="1668162at2759"/>
<dbReference type="Proteomes" id="UP000054350">
    <property type="component" value="Unassembled WGS sequence"/>
</dbReference>
<dbReference type="SUPFAM" id="SSF101447">
    <property type="entry name" value="Formin homology 2 domain (FH2 domain)"/>
    <property type="match status" value="1"/>
</dbReference>
<keyword evidence="1" id="KW-0175">Coiled coil</keyword>
<dbReference type="InterPro" id="IPR016024">
    <property type="entry name" value="ARM-type_fold"/>
</dbReference>
<feature type="region of interest" description="Disordered" evidence="2">
    <location>
        <begin position="1062"/>
        <end position="1124"/>
    </location>
</feature>
<dbReference type="SMART" id="SM01140">
    <property type="entry name" value="Drf_GBD"/>
    <property type="match status" value="1"/>
</dbReference>
<feature type="coiled-coil region" evidence="1">
    <location>
        <begin position="449"/>
        <end position="492"/>
    </location>
</feature>
<feature type="compositionally biased region" description="Basic and acidic residues" evidence="2">
    <location>
        <begin position="1016"/>
        <end position="1042"/>
    </location>
</feature>
<dbReference type="SMART" id="SM01139">
    <property type="entry name" value="Drf_FH3"/>
    <property type="match status" value="1"/>
</dbReference>
<dbReference type="InterPro" id="IPR015425">
    <property type="entry name" value="FH2_Formin"/>
</dbReference>
<keyword evidence="6" id="KW-1185">Reference proteome</keyword>
<dbReference type="Gene3D" id="1.25.10.10">
    <property type="entry name" value="Leucine-rich Repeat Variant"/>
    <property type="match status" value="1"/>
</dbReference>
<dbReference type="PROSITE" id="PS51232">
    <property type="entry name" value="GBD_FH3"/>
    <property type="match status" value="1"/>
</dbReference>
<dbReference type="Gene3D" id="1.10.238.150">
    <property type="entry name" value="Formin, FH3 diaphanous domain"/>
    <property type="match status" value="1"/>
</dbReference>
<dbReference type="OMA" id="AMLYFQE"/>
<dbReference type="GO" id="GO:0031267">
    <property type="term" value="F:small GTPase binding"/>
    <property type="evidence" value="ECO:0007669"/>
    <property type="project" value="InterPro"/>
</dbReference>
<dbReference type="InterPro" id="IPR010473">
    <property type="entry name" value="GTPase-bd"/>
</dbReference>
<dbReference type="AlphaFoldDB" id="A0A0L0TDJ3"/>
<dbReference type="SUPFAM" id="SSF48371">
    <property type="entry name" value="ARM repeat"/>
    <property type="match status" value="1"/>
</dbReference>
<dbReference type="InterPro" id="IPR014768">
    <property type="entry name" value="GBD/FH3_dom"/>
</dbReference>
<dbReference type="PANTHER" id="PTHR45725">
    <property type="entry name" value="FORMIN HOMOLOGY 2 FAMILY MEMBER"/>
    <property type="match status" value="1"/>
</dbReference>